<sequence length="206" mass="23097">MDHYYVNNYKLKHNENQFNFTLLGNTLNFITDNGVFSKKTIDFGTRTLLEAIDSLFNDENIDKSSSILDLGCGYGAIGLSIAKKYSQCCVDMVDVNERAISLAKRNAILNDINNVHIGVSNVYNGVHKKYGLIVTNPPIRAGKSVVKKFVGNSKEHLLSNGVCLAVIQKKQGALSIKKYLETIFLNCRIIYKNKGYFVLKSVNYEK</sequence>
<evidence type="ECO:0000256" key="2">
    <source>
        <dbReference type="ARBA" id="ARBA00022679"/>
    </source>
</evidence>
<dbReference type="EMBL" id="JADIMP010000060">
    <property type="protein sequence ID" value="MBO8441567.1"/>
    <property type="molecule type" value="Genomic_DNA"/>
</dbReference>
<reference evidence="4" key="1">
    <citation type="submission" date="2020-10" db="EMBL/GenBank/DDBJ databases">
        <authorList>
            <person name="Gilroy R."/>
        </authorList>
    </citation>
    <scope>NUCLEOTIDE SEQUENCE</scope>
    <source>
        <strain evidence="4">C6-149</strain>
    </source>
</reference>
<dbReference type="Proteomes" id="UP000823614">
    <property type="component" value="Unassembled WGS sequence"/>
</dbReference>
<evidence type="ECO:0000259" key="3">
    <source>
        <dbReference type="Pfam" id="PF05175"/>
    </source>
</evidence>
<organism evidence="4 5">
    <name type="scientific">Candidatus Gallilactobacillus intestinavium</name>
    <dbReference type="NCBI Taxonomy" id="2840838"/>
    <lineage>
        <taxon>Bacteria</taxon>
        <taxon>Bacillati</taxon>
        <taxon>Bacillota</taxon>
        <taxon>Bacilli</taxon>
        <taxon>Lactobacillales</taxon>
        <taxon>Lactobacillaceae</taxon>
        <taxon>Lactobacillaceae incertae sedis</taxon>
        <taxon>Candidatus Gallilactobacillus</taxon>
    </lineage>
</organism>
<evidence type="ECO:0000313" key="5">
    <source>
        <dbReference type="Proteomes" id="UP000823614"/>
    </source>
</evidence>
<dbReference type="GO" id="GO:0032259">
    <property type="term" value="P:methylation"/>
    <property type="evidence" value="ECO:0007669"/>
    <property type="project" value="UniProtKB-KW"/>
</dbReference>
<name>A0A9D9E541_9LACO</name>
<dbReference type="InterPro" id="IPR029063">
    <property type="entry name" value="SAM-dependent_MTases_sf"/>
</dbReference>
<dbReference type="AlphaFoldDB" id="A0A9D9E541"/>
<keyword evidence="2" id="KW-0808">Transferase</keyword>
<dbReference type="PANTHER" id="PTHR47816:SF4">
    <property type="entry name" value="RIBOSOMAL RNA SMALL SUBUNIT METHYLTRANSFERASE C"/>
    <property type="match status" value="1"/>
</dbReference>
<dbReference type="InterPro" id="IPR046977">
    <property type="entry name" value="RsmC/RlmG"/>
</dbReference>
<dbReference type="Gene3D" id="3.40.50.150">
    <property type="entry name" value="Vaccinia Virus protein VP39"/>
    <property type="match status" value="1"/>
</dbReference>
<accession>A0A9D9E541</accession>
<evidence type="ECO:0000313" key="4">
    <source>
        <dbReference type="EMBL" id="MBO8441567.1"/>
    </source>
</evidence>
<dbReference type="InterPro" id="IPR007848">
    <property type="entry name" value="Small_mtfrase_dom"/>
</dbReference>
<dbReference type="CDD" id="cd02440">
    <property type="entry name" value="AdoMet_MTases"/>
    <property type="match status" value="1"/>
</dbReference>
<gene>
    <name evidence="4" type="ORF">IAA89_03870</name>
</gene>
<keyword evidence="1 4" id="KW-0489">Methyltransferase</keyword>
<proteinExistence type="predicted"/>
<dbReference type="PANTHER" id="PTHR47816">
    <property type="entry name" value="RIBOSOMAL RNA SMALL SUBUNIT METHYLTRANSFERASE C"/>
    <property type="match status" value="1"/>
</dbReference>
<dbReference type="GO" id="GO:0008757">
    <property type="term" value="F:S-adenosylmethionine-dependent methyltransferase activity"/>
    <property type="evidence" value="ECO:0007669"/>
    <property type="project" value="InterPro"/>
</dbReference>
<feature type="domain" description="Methyltransferase small" evidence="3">
    <location>
        <begin position="27"/>
        <end position="200"/>
    </location>
</feature>
<dbReference type="SUPFAM" id="SSF53335">
    <property type="entry name" value="S-adenosyl-L-methionine-dependent methyltransferases"/>
    <property type="match status" value="1"/>
</dbReference>
<dbReference type="Pfam" id="PF05175">
    <property type="entry name" value="MTS"/>
    <property type="match status" value="1"/>
</dbReference>
<reference evidence="4" key="2">
    <citation type="journal article" date="2021" name="PeerJ">
        <title>Extensive microbial diversity within the chicken gut microbiome revealed by metagenomics and culture.</title>
        <authorList>
            <person name="Gilroy R."/>
            <person name="Ravi A."/>
            <person name="Getino M."/>
            <person name="Pursley I."/>
            <person name="Horton D.L."/>
            <person name="Alikhan N.F."/>
            <person name="Baker D."/>
            <person name="Gharbi K."/>
            <person name="Hall N."/>
            <person name="Watson M."/>
            <person name="Adriaenssens E.M."/>
            <person name="Foster-Nyarko E."/>
            <person name="Jarju S."/>
            <person name="Secka A."/>
            <person name="Antonio M."/>
            <person name="Oren A."/>
            <person name="Chaudhuri R.R."/>
            <person name="La Ragione R."/>
            <person name="Hildebrand F."/>
            <person name="Pallen M.J."/>
        </authorList>
    </citation>
    <scope>NUCLEOTIDE SEQUENCE</scope>
    <source>
        <strain evidence="4">C6-149</strain>
    </source>
</reference>
<protein>
    <submittedName>
        <fullName evidence="4">Class I SAM-dependent methyltransferase</fullName>
    </submittedName>
</protein>
<evidence type="ECO:0000256" key="1">
    <source>
        <dbReference type="ARBA" id="ARBA00022603"/>
    </source>
</evidence>
<comment type="caution">
    <text evidence="4">The sequence shown here is derived from an EMBL/GenBank/DDBJ whole genome shotgun (WGS) entry which is preliminary data.</text>
</comment>